<dbReference type="EMBL" id="JWTK01000002">
    <property type="protein sequence ID" value="OJH49552.1"/>
    <property type="molecule type" value="Genomic_DNA"/>
</dbReference>
<feature type="compositionally biased region" description="Polar residues" evidence="1">
    <location>
        <begin position="21"/>
        <end position="31"/>
    </location>
</feature>
<accession>A0A1L9C4U1</accession>
<evidence type="ECO:0000313" key="3">
    <source>
        <dbReference type="Proteomes" id="UP000185713"/>
    </source>
</evidence>
<evidence type="ECO:0000256" key="1">
    <source>
        <dbReference type="SAM" id="MobiDB-lite"/>
    </source>
</evidence>
<sequence>MIPKISDTKTIDMAGKPHPGNGQNSTSGVSQ</sequence>
<feature type="compositionally biased region" description="Basic and acidic residues" evidence="1">
    <location>
        <begin position="1"/>
        <end position="10"/>
    </location>
</feature>
<name>A0A1L9C4U1_9EURY</name>
<organism evidence="2 3">
    <name type="scientific">Methanohalophilus portucalensis FDF-1</name>
    <dbReference type="NCBI Taxonomy" id="523843"/>
    <lineage>
        <taxon>Archaea</taxon>
        <taxon>Methanobacteriati</taxon>
        <taxon>Methanobacteriota</taxon>
        <taxon>Stenosarchaea group</taxon>
        <taxon>Methanomicrobia</taxon>
        <taxon>Methanosarcinales</taxon>
        <taxon>Methanosarcinaceae</taxon>
        <taxon>Methanohalophilus</taxon>
    </lineage>
</organism>
<gene>
    <name evidence="2" type="ORF">MPF_0340</name>
</gene>
<comment type="caution">
    <text evidence="2">The sequence shown here is derived from an EMBL/GenBank/DDBJ whole genome shotgun (WGS) entry which is preliminary data.</text>
</comment>
<proteinExistence type="predicted"/>
<dbReference type="AlphaFoldDB" id="A0A1L9C4U1"/>
<evidence type="ECO:0000313" key="2">
    <source>
        <dbReference type="EMBL" id="OJH49552.1"/>
    </source>
</evidence>
<reference evidence="2 3" key="1">
    <citation type="submission" date="2014-12" db="EMBL/GenBank/DDBJ databases">
        <title>The genome sequence of Methanohalophilus portucalensis strain FDF1.</title>
        <authorList>
            <person name="Lai M.-C."/>
            <person name="Lai S.-J."/>
        </authorList>
    </citation>
    <scope>NUCLEOTIDE SEQUENCE [LARGE SCALE GENOMIC DNA]</scope>
    <source>
        <strain evidence="2 3">FDF-1</strain>
    </source>
</reference>
<dbReference type="Proteomes" id="UP000185713">
    <property type="component" value="Unassembled WGS sequence"/>
</dbReference>
<feature type="region of interest" description="Disordered" evidence="1">
    <location>
        <begin position="1"/>
        <end position="31"/>
    </location>
</feature>
<protein>
    <submittedName>
        <fullName evidence="2">Uncharacterized protein</fullName>
    </submittedName>
</protein>